<sequence>MINLALQKWRAKEPSLGTWSNLPDIHMAEMLCRQGADWICFDLQHGLMDYSDLTRLLPAITGVPVTPLVRVAANQPDQIGKALDAGAQGVIVPMVNNAADAKRAVDACRYPPQGTRSCGPMRDAMLEGMGYLATANEQVACLVMIETEEGLRNLEEIAAVEGVDGLFVGPMDLCYGLGIAPGSFTDPSFTAAIGRILEACKTNGLAAGIFGLSGEMAANSLKQGFDFASIGTDMSFIRAGVAQAMTAAKGQNKEDAPAVRGGY</sequence>
<dbReference type="InterPro" id="IPR005000">
    <property type="entry name" value="Aldolase/citrate-lyase_domain"/>
</dbReference>
<dbReference type="GO" id="GO:0046872">
    <property type="term" value="F:metal ion binding"/>
    <property type="evidence" value="ECO:0007669"/>
    <property type="project" value="UniProtKB-KW"/>
</dbReference>
<evidence type="ECO:0000313" key="6">
    <source>
        <dbReference type="Proteomes" id="UP000599578"/>
    </source>
</evidence>
<keyword evidence="2" id="KW-0479">Metal-binding</keyword>
<organism evidence="5 6">
    <name type="scientific">Marinobacterium nitratireducens</name>
    <dbReference type="NCBI Taxonomy" id="518897"/>
    <lineage>
        <taxon>Bacteria</taxon>
        <taxon>Pseudomonadati</taxon>
        <taxon>Pseudomonadota</taxon>
        <taxon>Gammaproteobacteria</taxon>
        <taxon>Oceanospirillales</taxon>
        <taxon>Oceanospirillaceae</taxon>
        <taxon>Marinobacterium</taxon>
    </lineage>
</organism>
<reference evidence="5 6" key="1">
    <citation type="journal article" date="2014" name="Int. J. Syst. Evol. Microbiol.">
        <title>Complete genome sequence of Corynebacterium casei LMG S-19264T (=DSM 44701T), isolated from a smear-ripened cheese.</title>
        <authorList>
            <consortium name="US DOE Joint Genome Institute (JGI-PGF)"/>
            <person name="Walter F."/>
            <person name="Albersmeier A."/>
            <person name="Kalinowski J."/>
            <person name="Ruckert C."/>
        </authorList>
    </citation>
    <scope>NUCLEOTIDE SEQUENCE [LARGE SCALE GENOMIC DNA]</scope>
    <source>
        <strain evidence="5 6">CGMCC 1.7286</strain>
    </source>
</reference>
<dbReference type="PANTHER" id="PTHR30502">
    <property type="entry name" value="2-KETO-3-DEOXY-L-RHAMNONATE ALDOLASE"/>
    <property type="match status" value="1"/>
</dbReference>
<gene>
    <name evidence="5" type="primary">hpaI</name>
    <name evidence="5" type="ORF">GCM10011348_12300</name>
</gene>
<dbReference type="GO" id="GO:0005737">
    <property type="term" value="C:cytoplasm"/>
    <property type="evidence" value="ECO:0007669"/>
    <property type="project" value="TreeGrafter"/>
</dbReference>
<evidence type="ECO:0000259" key="4">
    <source>
        <dbReference type="Pfam" id="PF03328"/>
    </source>
</evidence>
<protein>
    <submittedName>
        <fullName evidence="5">2,4-dihydroxyhept-2-ene-1,7-dioic acid aldolase</fullName>
    </submittedName>
</protein>
<keyword evidence="6" id="KW-1185">Reference proteome</keyword>
<name>A0A917ZB06_9GAMM</name>
<dbReference type="Gene3D" id="3.20.20.60">
    <property type="entry name" value="Phosphoenolpyruvate-binding domains"/>
    <property type="match status" value="1"/>
</dbReference>
<dbReference type="RefSeq" id="WP_188859529.1">
    <property type="nucleotide sequence ID" value="NZ_BMLT01000003.1"/>
</dbReference>
<dbReference type="InterPro" id="IPR040442">
    <property type="entry name" value="Pyrv_kinase-like_dom_sf"/>
</dbReference>
<evidence type="ECO:0000256" key="3">
    <source>
        <dbReference type="ARBA" id="ARBA00023239"/>
    </source>
</evidence>
<evidence type="ECO:0000256" key="1">
    <source>
        <dbReference type="ARBA" id="ARBA00005568"/>
    </source>
</evidence>
<dbReference type="Proteomes" id="UP000599578">
    <property type="component" value="Unassembled WGS sequence"/>
</dbReference>
<evidence type="ECO:0000256" key="2">
    <source>
        <dbReference type="ARBA" id="ARBA00022723"/>
    </source>
</evidence>
<evidence type="ECO:0000313" key="5">
    <source>
        <dbReference type="EMBL" id="GGO79025.1"/>
    </source>
</evidence>
<dbReference type="AlphaFoldDB" id="A0A917ZB06"/>
<proteinExistence type="inferred from homology"/>
<dbReference type="GO" id="GO:0016832">
    <property type="term" value="F:aldehyde-lyase activity"/>
    <property type="evidence" value="ECO:0007669"/>
    <property type="project" value="TreeGrafter"/>
</dbReference>
<dbReference type="SUPFAM" id="SSF51621">
    <property type="entry name" value="Phosphoenolpyruvate/pyruvate domain"/>
    <property type="match status" value="1"/>
</dbReference>
<feature type="domain" description="HpcH/HpaI aldolase/citrate lyase" evidence="4">
    <location>
        <begin position="17"/>
        <end position="235"/>
    </location>
</feature>
<comment type="similarity">
    <text evidence="1">Belongs to the HpcH/HpaI aldolase family.</text>
</comment>
<dbReference type="InterPro" id="IPR050251">
    <property type="entry name" value="HpcH-HpaI_aldolase"/>
</dbReference>
<accession>A0A917ZB06</accession>
<comment type="caution">
    <text evidence="5">The sequence shown here is derived from an EMBL/GenBank/DDBJ whole genome shotgun (WGS) entry which is preliminary data.</text>
</comment>
<dbReference type="InterPro" id="IPR015813">
    <property type="entry name" value="Pyrv/PenolPyrv_kinase-like_dom"/>
</dbReference>
<keyword evidence="3" id="KW-0456">Lyase</keyword>
<dbReference type="PANTHER" id="PTHR30502:SF0">
    <property type="entry name" value="PHOSPHOENOLPYRUVATE CARBOXYLASE FAMILY PROTEIN"/>
    <property type="match status" value="1"/>
</dbReference>
<dbReference type="Pfam" id="PF03328">
    <property type="entry name" value="HpcH_HpaI"/>
    <property type="match status" value="1"/>
</dbReference>
<dbReference type="EMBL" id="BMLT01000003">
    <property type="protein sequence ID" value="GGO79025.1"/>
    <property type="molecule type" value="Genomic_DNA"/>
</dbReference>